<dbReference type="Proteomes" id="UP000191240">
    <property type="component" value="Unassembled WGS sequence"/>
</dbReference>
<evidence type="ECO:0000256" key="3">
    <source>
        <dbReference type="ARBA" id="ARBA00022960"/>
    </source>
</evidence>
<evidence type="ECO:0000313" key="8">
    <source>
        <dbReference type="EMBL" id="SHI65259.1"/>
    </source>
</evidence>
<dbReference type="PANTHER" id="PTHR21198">
    <property type="entry name" value="GLUTAMATE RACEMASE"/>
    <property type="match status" value="1"/>
</dbReference>
<reference evidence="8 9" key="1">
    <citation type="submission" date="2016-11" db="EMBL/GenBank/DDBJ databases">
        <authorList>
            <person name="Jaros S."/>
            <person name="Januszkiewicz K."/>
            <person name="Wedrychowicz H."/>
        </authorList>
    </citation>
    <scope>NUCLEOTIDE SEQUENCE [LARGE SCALE GENOMIC DNA]</scope>
    <source>
        <strain evidence="8 9">DSM 3074</strain>
    </source>
</reference>
<dbReference type="GO" id="GO:0071555">
    <property type="term" value="P:cell wall organization"/>
    <property type="evidence" value="ECO:0007669"/>
    <property type="project" value="UniProtKB-KW"/>
</dbReference>
<evidence type="ECO:0000313" key="9">
    <source>
        <dbReference type="Proteomes" id="UP000191240"/>
    </source>
</evidence>
<keyword evidence="4 7" id="KW-0573">Peptidoglycan synthesis</keyword>
<dbReference type="PROSITE" id="PS00923">
    <property type="entry name" value="ASP_GLU_RACEMASE_1"/>
    <property type="match status" value="1"/>
</dbReference>
<evidence type="ECO:0000256" key="5">
    <source>
        <dbReference type="ARBA" id="ARBA00023235"/>
    </source>
</evidence>
<comment type="pathway">
    <text evidence="7">Cell wall biogenesis; peptidoglycan biosynthesis.</text>
</comment>
<evidence type="ECO:0000256" key="7">
    <source>
        <dbReference type="HAMAP-Rule" id="MF_00258"/>
    </source>
</evidence>
<dbReference type="UniPathway" id="UPA00219"/>
<dbReference type="PROSITE" id="PS00924">
    <property type="entry name" value="ASP_GLU_RACEMASE_2"/>
    <property type="match status" value="1"/>
</dbReference>
<dbReference type="InterPro" id="IPR015942">
    <property type="entry name" value="Asp/Glu/hydantoin_racemase"/>
</dbReference>
<dbReference type="HAMAP" id="MF_00258">
    <property type="entry name" value="Glu_racemase"/>
    <property type="match status" value="1"/>
</dbReference>
<evidence type="ECO:0000256" key="4">
    <source>
        <dbReference type="ARBA" id="ARBA00022984"/>
    </source>
</evidence>
<dbReference type="SUPFAM" id="SSF53681">
    <property type="entry name" value="Aspartate/glutamate racemase"/>
    <property type="match status" value="2"/>
</dbReference>
<dbReference type="PANTHER" id="PTHR21198:SF3">
    <property type="entry name" value="GLUTAMATE RACEMASE"/>
    <property type="match status" value="1"/>
</dbReference>
<evidence type="ECO:0000256" key="6">
    <source>
        <dbReference type="ARBA" id="ARBA00023316"/>
    </source>
</evidence>
<dbReference type="EC" id="5.1.1.3" evidence="2 7"/>
<dbReference type="Gene3D" id="3.40.50.1860">
    <property type="match status" value="2"/>
</dbReference>
<feature type="active site" description="Proton donor/acceptor" evidence="7">
    <location>
        <position position="81"/>
    </location>
</feature>
<dbReference type="GO" id="GO:0008360">
    <property type="term" value="P:regulation of cell shape"/>
    <property type="evidence" value="ECO:0007669"/>
    <property type="project" value="UniProtKB-KW"/>
</dbReference>
<keyword evidence="5 7" id="KW-0413">Isomerase</keyword>
<feature type="binding site" evidence="7">
    <location>
        <begin position="193"/>
        <end position="194"/>
    </location>
    <ligand>
        <name>substrate</name>
    </ligand>
</feature>
<organism evidence="8 9">
    <name type="scientific">Anaerovibrio lipolyticus DSM 3074</name>
    <dbReference type="NCBI Taxonomy" id="1120997"/>
    <lineage>
        <taxon>Bacteria</taxon>
        <taxon>Bacillati</taxon>
        <taxon>Bacillota</taxon>
        <taxon>Negativicutes</taxon>
        <taxon>Selenomonadales</taxon>
        <taxon>Selenomonadaceae</taxon>
        <taxon>Anaerovibrio</taxon>
    </lineage>
</organism>
<dbReference type="GO" id="GO:0009252">
    <property type="term" value="P:peptidoglycan biosynthetic process"/>
    <property type="evidence" value="ECO:0007669"/>
    <property type="project" value="UniProtKB-UniRule"/>
</dbReference>
<sequence>MGKVLDKMNSENPIGIMDSGMGGISVLREITKLMPNENYIFYGDSKNAPYGSRSTQEIYELTSDVVDKMLDRGVKAVVIACNTASSAAGKRLREKYPQLPIIAIEPALKPAVINCPGGTVLVLATEATLREQKFATLMETWKDRAEIIKMPLPGLPEFVERGELDSPELREFLMGYFSKLEGKKIDGVVLGCTHYPFVRKVISELFDNKVKIFDGAAGTARQLRRRLYSRNMINTSMKSGTITWLNSSDNPKMIELSKKLYNLKLD</sequence>
<comment type="similarity">
    <text evidence="7">Belongs to the aspartate/glutamate racemases family.</text>
</comment>
<feature type="active site" description="Proton donor/acceptor" evidence="7">
    <location>
        <position position="192"/>
    </location>
</feature>
<dbReference type="InterPro" id="IPR018187">
    <property type="entry name" value="Asp/Glu_racemase_AS_1"/>
</dbReference>
<dbReference type="InterPro" id="IPR004391">
    <property type="entry name" value="Glu_race"/>
</dbReference>
<comment type="catalytic activity">
    <reaction evidence="1 7">
        <text>L-glutamate = D-glutamate</text>
        <dbReference type="Rhea" id="RHEA:12813"/>
        <dbReference type="ChEBI" id="CHEBI:29985"/>
        <dbReference type="ChEBI" id="CHEBI:29986"/>
        <dbReference type="EC" id="5.1.1.3"/>
    </reaction>
</comment>
<comment type="function">
    <text evidence="7">Provides the (R)-glutamate required for cell wall biosynthesis.</text>
</comment>
<keyword evidence="3 7" id="KW-0133">Cell shape</keyword>
<dbReference type="InterPro" id="IPR001920">
    <property type="entry name" value="Asp/Glu_race"/>
</dbReference>
<keyword evidence="6 7" id="KW-0961">Cell wall biogenesis/degradation</keyword>
<dbReference type="Pfam" id="PF01177">
    <property type="entry name" value="Asp_Glu_race"/>
    <property type="match status" value="1"/>
</dbReference>
<protein>
    <recommendedName>
        <fullName evidence="2 7">Glutamate racemase</fullName>
        <ecNumber evidence="2 7">5.1.1.3</ecNumber>
    </recommendedName>
</protein>
<dbReference type="InterPro" id="IPR033134">
    <property type="entry name" value="Asp/Glu_racemase_AS_2"/>
</dbReference>
<evidence type="ECO:0000256" key="1">
    <source>
        <dbReference type="ARBA" id="ARBA00001602"/>
    </source>
</evidence>
<dbReference type="EMBL" id="FQYW01000009">
    <property type="protein sequence ID" value="SHI65259.1"/>
    <property type="molecule type" value="Genomic_DNA"/>
</dbReference>
<feature type="binding site" evidence="7">
    <location>
        <begin position="82"/>
        <end position="83"/>
    </location>
    <ligand>
        <name>substrate</name>
    </ligand>
</feature>
<proteinExistence type="inferred from homology"/>
<dbReference type="NCBIfam" id="TIGR00067">
    <property type="entry name" value="glut_race"/>
    <property type="match status" value="1"/>
</dbReference>
<name>A0A1M6CWC4_9FIRM</name>
<gene>
    <name evidence="7" type="primary">murI</name>
    <name evidence="8" type="ORF">SAMN02745671_01251</name>
</gene>
<feature type="binding site" evidence="7">
    <location>
        <begin position="18"/>
        <end position="19"/>
    </location>
    <ligand>
        <name>substrate</name>
    </ligand>
</feature>
<accession>A0A1M6CWC4</accession>
<feature type="binding site" evidence="7">
    <location>
        <begin position="50"/>
        <end position="51"/>
    </location>
    <ligand>
        <name>substrate</name>
    </ligand>
</feature>
<dbReference type="GO" id="GO:0008881">
    <property type="term" value="F:glutamate racemase activity"/>
    <property type="evidence" value="ECO:0007669"/>
    <property type="project" value="UniProtKB-UniRule"/>
</dbReference>
<dbReference type="AlphaFoldDB" id="A0A1M6CWC4"/>
<evidence type="ECO:0000256" key="2">
    <source>
        <dbReference type="ARBA" id="ARBA00013090"/>
    </source>
</evidence>